<accession>N1WAP8</accession>
<name>N1WAP8_9LEPT</name>
<organism evidence="1 2">
    <name type="scientific">Leptospira vanthielii serovar Holland str. Waz Holland = ATCC 700522</name>
    <dbReference type="NCBI Taxonomy" id="1218591"/>
    <lineage>
        <taxon>Bacteria</taxon>
        <taxon>Pseudomonadati</taxon>
        <taxon>Spirochaetota</taxon>
        <taxon>Spirochaetia</taxon>
        <taxon>Leptospirales</taxon>
        <taxon>Leptospiraceae</taxon>
        <taxon>Leptospira</taxon>
    </lineage>
</organism>
<evidence type="ECO:0000313" key="1">
    <source>
        <dbReference type="EMBL" id="EMY70500.1"/>
    </source>
</evidence>
<dbReference type="NCBIfam" id="NF047444">
    <property type="entry name" value="Sig54regLepto"/>
    <property type="match status" value="1"/>
</dbReference>
<protein>
    <recommendedName>
        <fullName evidence="3">Tetratricopeptide repeat protein</fullName>
    </recommendedName>
</protein>
<sequence length="151" mass="16773">MIKYQIAILFIISFGLHANPLLDESADDILRATRLSRIPSVIANLEERAIQKMETNDLLSAREDLKKAIQLKHAIGMKESEGNAGLLLQISKLESRLGNRCEANQYSHLAKRIALRIGVNLGAVALDRAVVPDNRKPEGCIIPVQMKTQFC</sequence>
<evidence type="ECO:0008006" key="3">
    <source>
        <dbReference type="Google" id="ProtNLM"/>
    </source>
</evidence>
<reference evidence="1 2" key="1">
    <citation type="submission" date="2013-03" db="EMBL/GenBank/DDBJ databases">
        <authorList>
            <person name="Harkins D.M."/>
            <person name="Durkin A.S."/>
            <person name="Brinkac L.M."/>
            <person name="Haft D.H."/>
            <person name="Selengut J.D."/>
            <person name="Sanka R."/>
            <person name="DePew J."/>
            <person name="Purushe J."/>
            <person name="Galloway R.L."/>
            <person name="Vinetz J.M."/>
            <person name="Sutton G.G."/>
            <person name="Nierman W.C."/>
            <person name="Fouts D.E."/>
        </authorList>
    </citation>
    <scope>NUCLEOTIDE SEQUENCE [LARGE SCALE GENOMIC DNA]</scope>
    <source>
        <strain evidence="1 2">Waz Holland</strain>
    </source>
</reference>
<evidence type="ECO:0000313" key="2">
    <source>
        <dbReference type="Proteomes" id="UP000012227"/>
    </source>
</evidence>
<gene>
    <name evidence="1" type="ORF">LEP1GSC199_0708</name>
</gene>
<dbReference type="AlphaFoldDB" id="N1WAP8"/>
<dbReference type="EMBL" id="AOGY02000032">
    <property type="protein sequence ID" value="EMY70500.1"/>
    <property type="molecule type" value="Genomic_DNA"/>
</dbReference>
<comment type="caution">
    <text evidence="1">The sequence shown here is derived from an EMBL/GenBank/DDBJ whole genome shotgun (WGS) entry which is preliminary data.</text>
</comment>
<proteinExistence type="predicted"/>
<dbReference type="Proteomes" id="UP000012227">
    <property type="component" value="Unassembled WGS sequence"/>
</dbReference>
<dbReference type="RefSeq" id="WP_002979676.1">
    <property type="nucleotide sequence ID" value="NZ_AOGY02000032.1"/>
</dbReference>